<feature type="transmembrane region" description="Helical" evidence="8">
    <location>
        <begin position="169"/>
        <end position="187"/>
    </location>
</feature>
<dbReference type="PANTHER" id="PTHR43271:SF1">
    <property type="entry name" value="INNER MEMBRANE TRANSPORT PROTEIN YNFM"/>
    <property type="match status" value="1"/>
</dbReference>
<feature type="transmembrane region" description="Helical" evidence="8">
    <location>
        <begin position="16"/>
        <end position="34"/>
    </location>
</feature>
<evidence type="ECO:0000256" key="2">
    <source>
        <dbReference type="ARBA" id="ARBA00008335"/>
    </source>
</evidence>
<dbReference type="GO" id="GO:0022857">
    <property type="term" value="F:transmembrane transporter activity"/>
    <property type="evidence" value="ECO:0007669"/>
    <property type="project" value="InterPro"/>
</dbReference>
<feature type="transmembrane region" description="Helical" evidence="8">
    <location>
        <begin position="83"/>
        <end position="102"/>
    </location>
</feature>
<feature type="transmembrane region" description="Helical" evidence="8">
    <location>
        <begin position="108"/>
        <end position="129"/>
    </location>
</feature>
<sequence>MSSDERFQPGTRGYRRVTWALFAAGLATFAELYTTQPLLPLLSTHFGVTAGSAALSVSVTTLTLGIALLFVGPMSEVIGRTKVMMISLFGASVMVVACAAAPTWGSLLALRGLLGFAVAGLPAVAVAYLREEVAPSAMARATGQYIGGTALGGMSGRLVAGALADVGGWRLAVAGIGVLGLVCAIFVRATLPPSRHFVAVPLDHRVLWTMTRRVLSDRVLLALYVLPFLSMGAFVAVYNAMGFRLAAAPYQLSAGAAGLVFLIYLLGSVSSSRAGRFADRYGHRAVVPLTLVLMLAGLLISLARPLALVIVGLALFTMGFFGCHGVATGWVVTRAAASGPGAGQASALYTFMYYLGSSVAGFIAGIAWSAGGWSRVVEFTGALVAVGFVISMWLRRTSPLPEHRQP</sequence>
<dbReference type="KEGG" id="cgrn:4412665_01287"/>
<feature type="domain" description="Major facilitator superfamily (MFS) profile" evidence="9">
    <location>
        <begin position="17"/>
        <end position="399"/>
    </location>
</feature>
<dbReference type="EMBL" id="LT906441">
    <property type="protein sequence ID" value="SNV35866.1"/>
    <property type="molecule type" value="Genomic_DNA"/>
</dbReference>
<dbReference type="InterPro" id="IPR020846">
    <property type="entry name" value="MFS_dom"/>
</dbReference>
<feature type="transmembrane region" description="Helical" evidence="8">
    <location>
        <begin position="306"/>
        <end position="331"/>
    </location>
</feature>
<evidence type="ECO:0000256" key="8">
    <source>
        <dbReference type="SAM" id="Phobius"/>
    </source>
</evidence>
<evidence type="ECO:0000256" key="4">
    <source>
        <dbReference type="ARBA" id="ARBA00022475"/>
    </source>
</evidence>
<dbReference type="CDD" id="cd17324">
    <property type="entry name" value="MFS_NepI_like"/>
    <property type="match status" value="1"/>
</dbReference>
<feature type="transmembrane region" description="Helical" evidence="8">
    <location>
        <begin position="351"/>
        <end position="370"/>
    </location>
</feature>
<feature type="transmembrane region" description="Helical" evidence="8">
    <location>
        <begin position="376"/>
        <end position="394"/>
    </location>
</feature>
<dbReference type="eggNOG" id="COG2814">
    <property type="taxonomic scope" value="Bacteria"/>
</dbReference>
<dbReference type="InterPro" id="IPR011701">
    <property type="entry name" value="MFS"/>
</dbReference>
<keyword evidence="4" id="KW-1003">Cell membrane</keyword>
<evidence type="ECO:0000256" key="7">
    <source>
        <dbReference type="ARBA" id="ARBA00023136"/>
    </source>
</evidence>
<evidence type="ECO:0000313" key="10">
    <source>
        <dbReference type="EMBL" id="SNV35866.1"/>
    </source>
</evidence>
<name>A0A239WNX4_9ACTN</name>
<dbReference type="Gene3D" id="1.20.1250.20">
    <property type="entry name" value="MFS general substrate transporter like domains"/>
    <property type="match status" value="1"/>
</dbReference>
<comment type="similarity">
    <text evidence="2">Belongs to the major facilitator superfamily.</text>
</comment>
<dbReference type="AlphaFoldDB" id="A0A239WNX4"/>
<keyword evidence="7 8" id="KW-0472">Membrane</keyword>
<feature type="transmembrane region" description="Helical" evidence="8">
    <location>
        <begin position="219"/>
        <end position="238"/>
    </location>
</feature>
<feature type="transmembrane region" description="Helical" evidence="8">
    <location>
        <begin position="46"/>
        <end position="71"/>
    </location>
</feature>
<organism evidence="10 11">
    <name type="scientific">Cutibacterium granulosum</name>
    <dbReference type="NCBI Taxonomy" id="33011"/>
    <lineage>
        <taxon>Bacteria</taxon>
        <taxon>Bacillati</taxon>
        <taxon>Actinomycetota</taxon>
        <taxon>Actinomycetes</taxon>
        <taxon>Propionibacteriales</taxon>
        <taxon>Propionibacteriaceae</taxon>
        <taxon>Cutibacterium</taxon>
    </lineage>
</organism>
<comment type="subcellular location">
    <subcellularLocation>
        <location evidence="1">Cell membrane</location>
        <topology evidence="1">Multi-pass membrane protein</topology>
    </subcellularLocation>
</comment>
<dbReference type="PROSITE" id="PS50850">
    <property type="entry name" value="MFS"/>
    <property type="match status" value="1"/>
</dbReference>
<evidence type="ECO:0000256" key="5">
    <source>
        <dbReference type="ARBA" id="ARBA00022692"/>
    </source>
</evidence>
<evidence type="ECO:0000256" key="3">
    <source>
        <dbReference type="ARBA" id="ARBA00022448"/>
    </source>
</evidence>
<keyword evidence="6 8" id="KW-1133">Transmembrane helix</keyword>
<evidence type="ECO:0000256" key="6">
    <source>
        <dbReference type="ARBA" id="ARBA00022989"/>
    </source>
</evidence>
<feature type="transmembrane region" description="Helical" evidence="8">
    <location>
        <begin position="141"/>
        <end position="163"/>
    </location>
</feature>
<evidence type="ECO:0000256" key="1">
    <source>
        <dbReference type="ARBA" id="ARBA00004651"/>
    </source>
</evidence>
<keyword evidence="5 8" id="KW-0812">Transmembrane</keyword>
<dbReference type="Pfam" id="PF07690">
    <property type="entry name" value="MFS_1"/>
    <property type="match status" value="1"/>
</dbReference>
<dbReference type="RefSeq" id="WP_036957360.1">
    <property type="nucleotide sequence ID" value="NZ_JAWFFS010000073.1"/>
</dbReference>
<keyword evidence="3" id="KW-0813">Transport</keyword>
<dbReference type="GO" id="GO:0005886">
    <property type="term" value="C:plasma membrane"/>
    <property type="evidence" value="ECO:0007669"/>
    <property type="project" value="UniProtKB-SubCell"/>
</dbReference>
<evidence type="ECO:0000259" key="9">
    <source>
        <dbReference type="PROSITE" id="PS50850"/>
    </source>
</evidence>
<accession>A0A239WNX4</accession>
<feature type="transmembrane region" description="Helical" evidence="8">
    <location>
        <begin position="250"/>
        <end position="269"/>
    </location>
</feature>
<feature type="transmembrane region" description="Helical" evidence="8">
    <location>
        <begin position="281"/>
        <end position="300"/>
    </location>
</feature>
<protein>
    <submittedName>
        <fullName evidence="10">Inner membrane transport protein ynfM</fullName>
    </submittedName>
</protein>
<dbReference type="InterPro" id="IPR036259">
    <property type="entry name" value="MFS_trans_sf"/>
</dbReference>
<proteinExistence type="inferred from homology"/>
<gene>
    <name evidence="10" type="primary">ynfM</name>
    <name evidence="10" type="ORF">SAMEA4412665_01287</name>
</gene>
<reference evidence="10 11" key="1">
    <citation type="submission" date="2017-06" db="EMBL/GenBank/DDBJ databases">
        <authorList>
            <consortium name="Pathogen Informatics"/>
        </authorList>
    </citation>
    <scope>NUCLEOTIDE SEQUENCE [LARGE SCALE GENOMIC DNA]</scope>
    <source>
        <strain evidence="10 11">NCTC11865</strain>
    </source>
</reference>
<evidence type="ECO:0000313" key="11">
    <source>
        <dbReference type="Proteomes" id="UP000215332"/>
    </source>
</evidence>
<dbReference type="Proteomes" id="UP000215332">
    <property type="component" value="Chromosome 1"/>
</dbReference>
<dbReference type="SUPFAM" id="SSF103473">
    <property type="entry name" value="MFS general substrate transporter"/>
    <property type="match status" value="1"/>
</dbReference>
<dbReference type="PANTHER" id="PTHR43271">
    <property type="entry name" value="BLL2771 PROTEIN"/>
    <property type="match status" value="1"/>
</dbReference>